<sequence>MSGKVLILLGVIDGWNLYACHYLPIDIEGIFVLFEVHIETFCQVPALAEGTKHRILHLVTITREPDLKFQERKK</sequence>
<dbReference type="Proteomes" id="UP001610334">
    <property type="component" value="Unassembled WGS sequence"/>
</dbReference>
<organism evidence="1 2">
    <name type="scientific">Aspergillus granulosus</name>
    <dbReference type="NCBI Taxonomy" id="176169"/>
    <lineage>
        <taxon>Eukaryota</taxon>
        <taxon>Fungi</taxon>
        <taxon>Dikarya</taxon>
        <taxon>Ascomycota</taxon>
        <taxon>Pezizomycotina</taxon>
        <taxon>Eurotiomycetes</taxon>
        <taxon>Eurotiomycetidae</taxon>
        <taxon>Eurotiales</taxon>
        <taxon>Aspergillaceae</taxon>
        <taxon>Aspergillus</taxon>
        <taxon>Aspergillus subgen. Nidulantes</taxon>
    </lineage>
</organism>
<reference evidence="1 2" key="1">
    <citation type="submission" date="2024-07" db="EMBL/GenBank/DDBJ databases">
        <title>Section-level genome sequencing and comparative genomics of Aspergillus sections Usti and Cavernicolus.</title>
        <authorList>
            <consortium name="Lawrence Berkeley National Laboratory"/>
            <person name="Nybo J.L."/>
            <person name="Vesth T.C."/>
            <person name="Theobald S."/>
            <person name="Frisvad J.C."/>
            <person name="Larsen T.O."/>
            <person name="Kjaerboelling I."/>
            <person name="Rothschild-Mancinelli K."/>
            <person name="Lyhne E.K."/>
            <person name="Kogle M.E."/>
            <person name="Barry K."/>
            <person name="Clum A."/>
            <person name="Na H."/>
            <person name="Ledsgaard L."/>
            <person name="Lin J."/>
            <person name="Lipzen A."/>
            <person name="Kuo A."/>
            <person name="Riley R."/>
            <person name="Mondo S."/>
            <person name="Labutti K."/>
            <person name="Haridas S."/>
            <person name="Pangalinan J."/>
            <person name="Salamov A.A."/>
            <person name="Simmons B.A."/>
            <person name="Magnuson J.K."/>
            <person name="Chen J."/>
            <person name="Drula E."/>
            <person name="Henrissat B."/>
            <person name="Wiebenga A."/>
            <person name="Lubbers R.J."/>
            <person name="Gomes A.C."/>
            <person name="Makela M.R."/>
            <person name="Stajich J."/>
            <person name="Grigoriev I.V."/>
            <person name="Mortensen U.H."/>
            <person name="De Vries R.P."/>
            <person name="Baker S.E."/>
            <person name="Andersen M.R."/>
        </authorList>
    </citation>
    <scope>NUCLEOTIDE SEQUENCE [LARGE SCALE GENOMIC DNA]</scope>
    <source>
        <strain evidence="1 2">CBS 588.65</strain>
    </source>
</reference>
<gene>
    <name evidence="1" type="ORF">BJX63DRAFT_175758</name>
</gene>
<name>A0ABR4I2M4_9EURO</name>
<proteinExistence type="predicted"/>
<evidence type="ECO:0000313" key="1">
    <source>
        <dbReference type="EMBL" id="KAL2821940.1"/>
    </source>
</evidence>
<keyword evidence="2" id="KW-1185">Reference proteome</keyword>
<protein>
    <submittedName>
        <fullName evidence="1">Uncharacterized protein</fullName>
    </submittedName>
</protein>
<evidence type="ECO:0000313" key="2">
    <source>
        <dbReference type="Proteomes" id="UP001610334"/>
    </source>
</evidence>
<comment type="caution">
    <text evidence="1">The sequence shown here is derived from an EMBL/GenBank/DDBJ whole genome shotgun (WGS) entry which is preliminary data.</text>
</comment>
<accession>A0ABR4I2M4</accession>
<dbReference type="EMBL" id="JBFXLT010000003">
    <property type="protein sequence ID" value="KAL2821940.1"/>
    <property type="molecule type" value="Genomic_DNA"/>
</dbReference>